<dbReference type="Proteomes" id="UP001162992">
    <property type="component" value="Chromosome 4"/>
</dbReference>
<organism evidence="1 2">
    <name type="scientific">Diphasiastrum complanatum</name>
    <name type="common">Issler's clubmoss</name>
    <name type="synonym">Lycopodium complanatum</name>
    <dbReference type="NCBI Taxonomy" id="34168"/>
    <lineage>
        <taxon>Eukaryota</taxon>
        <taxon>Viridiplantae</taxon>
        <taxon>Streptophyta</taxon>
        <taxon>Embryophyta</taxon>
        <taxon>Tracheophyta</taxon>
        <taxon>Lycopodiopsida</taxon>
        <taxon>Lycopodiales</taxon>
        <taxon>Lycopodiaceae</taxon>
        <taxon>Lycopodioideae</taxon>
        <taxon>Diphasiastrum</taxon>
    </lineage>
</organism>
<gene>
    <name evidence="1" type="ORF">O6H91_04G110900</name>
</gene>
<sequence>MQTSCTAGLAMANPDVFASTAPVMAASLCPSFLFEACVDSLFSALQAQQGGAGRLELCSNLLEGGMTPSYGLIKAVKEQVQIPVHVLIRPRAGDFCYTDLEIKVMQEDIEAVGRLGVEGVVLGILNIEGHIHTQRMKEMAVRCERLGLSLTFHRAFDCTADAIQALETLIDLQIPRVLTSGQHETVIEGIQVLQELVELAKGRISILPGGGITESNAAKVVSILGVGELHGTARSLVKSGMSFTNTRIADSMGMSSNRMATDAVKVRKIINACMQALSGQSHIHLHNYDNILNS</sequence>
<protein>
    <submittedName>
        <fullName evidence="1">Uncharacterized protein</fullName>
    </submittedName>
</protein>
<evidence type="ECO:0000313" key="2">
    <source>
        <dbReference type="Proteomes" id="UP001162992"/>
    </source>
</evidence>
<evidence type="ECO:0000313" key="1">
    <source>
        <dbReference type="EMBL" id="KAJ7560014.1"/>
    </source>
</evidence>
<keyword evidence="2" id="KW-1185">Reference proteome</keyword>
<dbReference type="EMBL" id="CM055095">
    <property type="protein sequence ID" value="KAJ7560014.1"/>
    <property type="molecule type" value="Genomic_DNA"/>
</dbReference>
<reference evidence="2" key="1">
    <citation type="journal article" date="2024" name="Proc. Natl. Acad. Sci. U.S.A.">
        <title>Extraordinary preservation of gene collinearity over three hundred million years revealed in homosporous lycophytes.</title>
        <authorList>
            <person name="Li C."/>
            <person name="Wickell D."/>
            <person name="Kuo L.Y."/>
            <person name="Chen X."/>
            <person name="Nie B."/>
            <person name="Liao X."/>
            <person name="Peng D."/>
            <person name="Ji J."/>
            <person name="Jenkins J."/>
            <person name="Williams M."/>
            <person name="Shu S."/>
            <person name="Plott C."/>
            <person name="Barry K."/>
            <person name="Rajasekar S."/>
            <person name="Grimwood J."/>
            <person name="Han X."/>
            <person name="Sun S."/>
            <person name="Hou Z."/>
            <person name="He W."/>
            <person name="Dai G."/>
            <person name="Sun C."/>
            <person name="Schmutz J."/>
            <person name="Leebens-Mack J.H."/>
            <person name="Li F.W."/>
            <person name="Wang L."/>
        </authorList>
    </citation>
    <scope>NUCLEOTIDE SEQUENCE [LARGE SCALE GENOMIC DNA]</scope>
    <source>
        <strain evidence="2">cv. PW_Plant_1</strain>
    </source>
</reference>
<accession>A0ACC2E0L3</accession>
<name>A0ACC2E0L3_DIPCM</name>
<proteinExistence type="predicted"/>
<comment type="caution">
    <text evidence="1">The sequence shown here is derived from an EMBL/GenBank/DDBJ whole genome shotgun (WGS) entry which is preliminary data.</text>
</comment>